<protein>
    <recommendedName>
        <fullName evidence="3">Transposase</fullName>
    </recommendedName>
</protein>
<sequence length="55" mass="6688">MLRSFRVFYAVRIEFAWRQQPKNFALPPTVYWYFTWWHACGTVERVHDALRGQGP</sequence>
<dbReference type="EMBL" id="JARULZ010000002">
    <property type="protein sequence ID" value="MEH0638726.1"/>
    <property type="molecule type" value="Genomic_DNA"/>
</dbReference>
<evidence type="ECO:0008006" key="3">
    <source>
        <dbReference type="Google" id="ProtNLM"/>
    </source>
</evidence>
<name>A0ABU8AYF0_9ACTN</name>
<proteinExistence type="predicted"/>
<reference evidence="1" key="1">
    <citation type="submission" date="2023-04" db="EMBL/GenBank/DDBJ databases">
        <title>Genomic diversity of scab-causing Streptomyces spp. in the province of Quebec, Canada.</title>
        <authorList>
            <person name="Biessy A."/>
            <person name="Cadieux M."/>
            <person name="Ciotola M."/>
            <person name="Filion M."/>
        </authorList>
    </citation>
    <scope>NUCLEOTIDE SEQUENCE</scope>
    <source>
        <strain evidence="1">B21-115</strain>
    </source>
</reference>
<organism evidence="1 2">
    <name type="scientific">Streptomyces bottropensis</name>
    <dbReference type="NCBI Taxonomy" id="42235"/>
    <lineage>
        <taxon>Bacteria</taxon>
        <taxon>Bacillati</taxon>
        <taxon>Actinomycetota</taxon>
        <taxon>Actinomycetes</taxon>
        <taxon>Kitasatosporales</taxon>
        <taxon>Streptomycetaceae</taxon>
        <taxon>Streptomyces</taxon>
    </lineage>
</organism>
<keyword evidence="2" id="KW-1185">Reference proteome</keyword>
<evidence type="ECO:0000313" key="2">
    <source>
        <dbReference type="Proteomes" id="UP001310290"/>
    </source>
</evidence>
<comment type="caution">
    <text evidence="1">The sequence shown here is derived from an EMBL/GenBank/DDBJ whole genome shotgun (WGS) entry which is preliminary data.</text>
</comment>
<evidence type="ECO:0000313" key="1">
    <source>
        <dbReference type="EMBL" id="MEH0638726.1"/>
    </source>
</evidence>
<accession>A0ABU8AYF0</accession>
<dbReference type="Proteomes" id="UP001310290">
    <property type="component" value="Unassembled WGS sequence"/>
</dbReference>
<gene>
    <name evidence="1" type="ORF">QBA35_36650</name>
</gene>
<dbReference type="RefSeq" id="WP_334661360.1">
    <property type="nucleotide sequence ID" value="NZ_JARULZ010000002.1"/>
</dbReference>